<evidence type="ECO:0000256" key="2">
    <source>
        <dbReference type="ARBA" id="ARBA00023125"/>
    </source>
</evidence>
<evidence type="ECO:0000256" key="5">
    <source>
        <dbReference type="SAM" id="MobiDB-lite"/>
    </source>
</evidence>
<feature type="domain" description="HTH myb-type" evidence="7">
    <location>
        <begin position="118"/>
        <end position="168"/>
    </location>
</feature>
<name>A0A1J4KYA3_9EUKA</name>
<dbReference type="AlphaFoldDB" id="A0A1J4KYA3"/>
<gene>
    <name evidence="8" type="ORF">TRFO_15059</name>
</gene>
<dbReference type="PANTHER" id="PTHR46621">
    <property type="entry name" value="SNRNA-ACTIVATING PROTEIN COMPLEX SUBUNIT 4"/>
    <property type="match status" value="1"/>
</dbReference>
<dbReference type="Pfam" id="PF00249">
    <property type="entry name" value="Myb_DNA-binding"/>
    <property type="match status" value="2"/>
</dbReference>
<dbReference type="PROSITE" id="PS50090">
    <property type="entry name" value="MYB_LIKE"/>
    <property type="match status" value="2"/>
</dbReference>
<feature type="domain" description="HTH myb-type" evidence="7">
    <location>
        <begin position="65"/>
        <end position="116"/>
    </location>
</feature>
<feature type="domain" description="Myb-like" evidence="6">
    <location>
        <begin position="67"/>
        <end position="112"/>
    </location>
</feature>
<dbReference type="VEuPathDB" id="TrichDB:TRFO_15059"/>
<keyword evidence="2" id="KW-0238">DNA-binding</keyword>
<feature type="compositionally biased region" description="Low complexity" evidence="5">
    <location>
        <begin position="423"/>
        <end position="439"/>
    </location>
</feature>
<dbReference type="SUPFAM" id="SSF46689">
    <property type="entry name" value="Homeodomain-like"/>
    <property type="match status" value="1"/>
</dbReference>
<dbReference type="Proteomes" id="UP000179807">
    <property type="component" value="Unassembled WGS sequence"/>
</dbReference>
<dbReference type="GO" id="GO:0001006">
    <property type="term" value="F:RNA polymerase III type 3 promoter sequence-specific DNA binding"/>
    <property type="evidence" value="ECO:0007669"/>
    <property type="project" value="TreeGrafter"/>
</dbReference>
<dbReference type="GeneID" id="94832876"/>
<dbReference type="SMART" id="SM00717">
    <property type="entry name" value="SANT"/>
    <property type="match status" value="2"/>
</dbReference>
<accession>A0A1J4KYA3</accession>
<dbReference type="CDD" id="cd00167">
    <property type="entry name" value="SANT"/>
    <property type="match status" value="2"/>
</dbReference>
<evidence type="ECO:0000259" key="6">
    <source>
        <dbReference type="PROSITE" id="PS50090"/>
    </source>
</evidence>
<dbReference type="GO" id="GO:0042796">
    <property type="term" value="P:snRNA transcription by RNA polymerase III"/>
    <property type="evidence" value="ECO:0007669"/>
    <property type="project" value="TreeGrafter"/>
</dbReference>
<feature type="region of interest" description="Disordered" evidence="5">
    <location>
        <begin position="165"/>
        <end position="194"/>
    </location>
</feature>
<evidence type="ECO:0000256" key="3">
    <source>
        <dbReference type="ARBA" id="ARBA00023163"/>
    </source>
</evidence>
<evidence type="ECO:0000256" key="1">
    <source>
        <dbReference type="ARBA" id="ARBA00023015"/>
    </source>
</evidence>
<dbReference type="GO" id="GO:0019185">
    <property type="term" value="C:snRNA-activating protein complex"/>
    <property type="evidence" value="ECO:0007669"/>
    <property type="project" value="TreeGrafter"/>
</dbReference>
<dbReference type="PANTHER" id="PTHR46621:SF1">
    <property type="entry name" value="SNRNA-ACTIVATING PROTEIN COMPLEX SUBUNIT 4"/>
    <property type="match status" value="1"/>
</dbReference>
<feature type="domain" description="Myb-like" evidence="6">
    <location>
        <begin position="114"/>
        <end position="164"/>
    </location>
</feature>
<dbReference type="PROSITE" id="PS51294">
    <property type="entry name" value="HTH_MYB"/>
    <property type="match status" value="2"/>
</dbReference>
<evidence type="ECO:0000256" key="4">
    <source>
        <dbReference type="ARBA" id="ARBA00023242"/>
    </source>
</evidence>
<evidence type="ECO:0008006" key="10">
    <source>
        <dbReference type="Google" id="ProtNLM"/>
    </source>
</evidence>
<dbReference type="InterPro" id="IPR009057">
    <property type="entry name" value="Homeodomain-like_sf"/>
</dbReference>
<evidence type="ECO:0000313" key="8">
    <source>
        <dbReference type="EMBL" id="OHT14533.1"/>
    </source>
</evidence>
<feature type="region of interest" description="Disordered" evidence="5">
    <location>
        <begin position="31"/>
        <end position="59"/>
    </location>
</feature>
<keyword evidence="3" id="KW-0804">Transcription</keyword>
<evidence type="ECO:0000259" key="7">
    <source>
        <dbReference type="PROSITE" id="PS51294"/>
    </source>
</evidence>
<feature type="compositionally biased region" description="Polar residues" evidence="5">
    <location>
        <begin position="47"/>
        <end position="56"/>
    </location>
</feature>
<dbReference type="InterPro" id="IPR001005">
    <property type="entry name" value="SANT/Myb"/>
</dbReference>
<keyword evidence="4" id="KW-0539">Nucleus</keyword>
<evidence type="ECO:0000313" key="9">
    <source>
        <dbReference type="Proteomes" id="UP000179807"/>
    </source>
</evidence>
<sequence length="464" mass="53740">MIIYSKSLLKNFTFFPQSKEFFFFRGMSQSEGTKQTSESNPDIELSSARQTIPSNQRSRKKIPFHRKFTKEEDKYLLALVSRYGERAWQTVASMMNTGRTSRQCRERYKYYLSSASQQKKEWTREEDELLLSKYKQLGPKWALLSSFFDGRTDINLKNRYRRIMRKQNRSSPIAGSALQQEEDDNNHENSGNLDQKMDASIFNCETNEISTTNDQNTFNDTQNQCENNNNNRDMNEPLNSIQKEICEITNISEYSNHSIVYINNCENNEKLSTFQNISNSPSNFNFSNTLTNCRKQFFKNLNLFDKNTIDEMNDQNPYNDKKYPIGNTDILSAIRSSSSCKQTINDIQLNQKEFANFLDGNVFNKYHNDTFQISGQTAMIEGRNRNTFVNSEGNEALQNSLLIPKIDYFDEKSQNSILKTKNDSSSSCSSDQSSPIGSDNENLMKIGQKRKMIQIPMPISCLNF</sequence>
<dbReference type="RefSeq" id="XP_068367669.1">
    <property type="nucleotide sequence ID" value="XM_068498172.1"/>
</dbReference>
<protein>
    <recommendedName>
        <fullName evidence="10">Myb-like DNA-binding domain containing protein</fullName>
    </recommendedName>
</protein>
<feature type="compositionally biased region" description="Polar residues" evidence="5">
    <location>
        <begin position="169"/>
        <end position="179"/>
    </location>
</feature>
<keyword evidence="9" id="KW-1185">Reference proteome</keyword>
<comment type="caution">
    <text evidence="8">The sequence shown here is derived from an EMBL/GenBank/DDBJ whole genome shotgun (WGS) entry which is preliminary data.</text>
</comment>
<keyword evidence="1" id="KW-0805">Transcription regulation</keyword>
<feature type="compositionally biased region" description="Polar residues" evidence="5">
    <location>
        <begin position="31"/>
        <end position="40"/>
    </location>
</feature>
<dbReference type="GO" id="GO:0042795">
    <property type="term" value="P:snRNA transcription by RNA polymerase II"/>
    <property type="evidence" value="ECO:0007669"/>
    <property type="project" value="TreeGrafter"/>
</dbReference>
<dbReference type="InterPro" id="IPR051575">
    <property type="entry name" value="Myb-like_DNA-bd"/>
</dbReference>
<feature type="region of interest" description="Disordered" evidence="5">
    <location>
        <begin position="418"/>
        <end position="441"/>
    </location>
</feature>
<dbReference type="Gene3D" id="1.10.10.60">
    <property type="entry name" value="Homeodomain-like"/>
    <property type="match status" value="2"/>
</dbReference>
<proteinExistence type="predicted"/>
<dbReference type="GO" id="GO:0000978">
    <property type="term" value="F:RNA polymerase II cis-regulatory region sequence-specific DNA binding"/>
    <property type="evidence" value="ECO:0007669"/>
    <property type="project" value="TreeGrafter"/>
</dbReference>
<dbReference type="EMBL" id="MLAK01000353">
    <property type="protein sequence ID" value="OHT14533.1"/>
    <property type="molecule type" value="Genomic_DNA"/>
</dbReference>
<dbReference type="InterPro" id="IPR017930">
    <property type="entry name" value="Myb_dom"/>
</dbReference>
<reference evidence="8" key="1">
    <citation type="submission" date="2016-10" db="EMBL/GenBank/DDBJ databases">
        <authorList>
            <person name="Benchimol M."/>
            <person name="Almeida L.G."/>
            <person name="Vasconcelos A.T."/>
            <person name="Perreira-Neves A."/>
            <person name="Rosa I.A."/>
            <person name="Tasca T."/>
            <person name="Bogo M.R."/>
            <person name="de Souza W."/>
        </authorList>
    </citation>
    <scope>NUCLEOTIDE SEQUENCE [LARGE SCALE GENOMIC DNA]</scope>
    <source>
        <strain evidence="8">K</strain>
    </source>
</reference>
<organism evidence="8 9">
    <name type="scientific">Tritrichomonas foetus</name>
    <dbReference type="NCBI Taxonomy" id="1144522"/>
    <lineage>
        <taxon>Eukaryota</taxon>
        <taxon>Metamonada</taxon>
        <taxon>Parabasalia</taxon>
        <taxon>Tritrichomonadida</taxon>
        <taxon>Tritrichomonadidae</taxon>
        <taxon>Tritrichomonas</taxon>
    </lineage>
</organism>